<dbReference type="OrthoDB" id="2213137at2759"/>
<dbReference type="PANTHER" id="PTHR11360">
    <property type="entry name" value="MONOCARBOXYLATE TRANSPORTER"/>
    <property type="match status" value="1"/>
</dbReference>
<dbReference type="SUPFAM" id="SSF103473">
    <property type="entry name" value="MFS general substrate transporter"/>
    <property type="match status" value="1"/>
</dbReference>
<evidence type="ECO:0000256" key="2">
    <source>
        <dbReference type="SAM" id="Phobius"/>
    </source>
</evidence>
<reference evidence="3" key="1">
    <citation type="submission" date="2019-05" db="EMBL/GenBank/DDBJ databases">
        <title>Annotation for the trematode Fasciolopsis buski.</title>
        <authorList>
            <person name="Choi Y.-J."/>
        </authorList>
    </citation>
    <scope>NUCLEOTIDE SEQUENCE</scope>
    <source>
        <strain evidence="3">HT</strain>
        <tissue evidence="3">Whole worm</tissue>
    </source>
</reference>
<feature type="transmembrane region" description="Helical" evidence="2">
    <location>
        <begin position="499"/>
        <end position="521"/>
    </location>
</feature>
<dbReference type="Proteomes" id="UP000728185">
    <property type="component" value="Unassembled WGS sequence"/>
</dbReference>
<dbReference type="InterPro" id="IPR036259">
    <property type="entry name" value="MFS_trans_sf"/>
</dbReference>
<feature type="transmembrane region" description="Helical" evidence="2">
    <location>
        <begin position="658"/>
        <end position="676"/>
    </location>
</feature>
<evidence type="ECO:0000256" key="1">
    <source>
        <dbReference type="SAM" id="MobiDB-lite"/>
    </source>
</evidence>
<feature type="transmembrane region" description="Helical" evidence="2">
    <location>
        <begin position="564"/>
        <end position="585"/>
    </location>
</feature>
<feature type="transmembrane region" description="Helical" evidence="2">
    <location>
        <begin position="66"/>
        <end position="85"/>
    </location>
</feature>
<feature type="transmembrane region" description="Helical" evidence="2">
    <location>
        <begin position="592"/>
        <end position="615"/>
    </location>
</feature>
<dbReference type="Gene3D" id="1.20.1250.20">
    <property type="entry name" value="MFS general substrate transporter like domains"/>
    <property type="match status" value="2"/>
</dbReference>
<keyword evidence="2" id="KW-0472">Membrane</keyword>
<keyword evidence="2" id="KW-0812">Transmembrane</keyword>
<keyword evidence="2" id="KW-1133">Transmembrane helix</keyword>
<dbReference type="InterPro" id="IPR050327">
    <property type="entry name" value="Proton-linked_MCT"/>
</dbReference>
<evidence type="ECO:0000313" key="4">
    <source>
        <dbReference type="Proteomes" id="UP000728185"/>
    </source>
</evidence>
<dbReference type="Pfam" id="PF07690">
    <property type="entry name" value="MFS_1"/>
    <property type="match status" value="1"/>
</dbReference>
<feature type="transmembrane region" description="Helical" evidence="2">
    <location>
        <begin position="533"/>
        <end position="552"/>
    </location>
</feature>
<keyword evidence="4" id="KW-1185">Reference proteome</keyword>
<accession>A0A8E0RPN8</accession>
<feature type="transmembrane region" description="Helical" evidence="2">
    <location>
        <begin position="161"/>
        <end position="188"/>
    </location>
</feature>
<dbReference type="AlphaFoldDB" id="A0A8E0RPN8"/>
<dbReference type="GO" id="GO:0008028">
    <property type="term" value="F:monocarboxylic acid transmembrane transporter activity"/>
    <property type="evidence" value="ECO:0007669"/>
    <property type="project" value="TreeGrafter"/>
</dbReference>
<proteinExistence type="predicted"/>
<feature type="compositionally biased region" description="Basic and acidic residues" evidence="1">
    <location>
        <begin position="254"/>
        <end position="263"/>
    </location>
</feature>
<feature type="transmembrane region" description="Helical" evidence="2">
    <location>
        <begin position="128"/>
        <end position="149"/>
    </location>
</feature>
<gene>
    <name evidence="3" type="ORF">FBUS_05161</name>
</gene>
<organism evidence="3 4">
    <name type="scientific">Fasciolopsis buskii</name>
    <dbReference type="NCBI Taxonomy" id="27845"/>
    <lineage>
        <taxon>Eukaryota</taxon>
        <taxon>Metazoa</taxon>
        <taxon>Spiralia</taxon>
        <taxon>Lophotrochozoa</taxon>
        <taxon>Platyhelminthes</taxon>
        <taxon>Trematoda</taxon>
        <taxon>Digenea</taxon>
        <taxon>Plagiorchiida</taxon>
        <taxon>Echinostomata</taxon>
        <taxon>Echinostomatoidea</taxon>
        <taxon>Fasciolidae</taxon>
        <taxon>Fasciolopsis</taxon>
    </lineage>
</organism>
<dbReference type="EMBL" id="LUCM01007839">
    <property type="protein sequence ID" value="KAA0189294.1"/>
    <property type="molecule type" value="Genomic_DNA"/>
</dbReference>
<dbReference type="InterPro" id="IPR011701">
    <property type="entry name" value="MFS"/>
</dbReference>
<evidence type="ECO:0000313" key="3">
    <source>
        <dbReference type="EMBL" id="KAA0189294.1"/>
    </source>
</evidence>
<protein>
    <submittedName>
        <fullName evidence="3">Monocarboxylate transporter 7</fullName>
    </submittedName>
</protein>
<name>A0A8E0RPN8_9TREM</name>
<comment type="caution">
    <text evidence="3">The sequence shown here is derived from an EMBL/GenBank/DDBJ whole genome shotgun (WGS) entry which is preliminary data.</text>
</comment>
<feature type="transmembrane region" description="Helical" evidence="2">
    <location>
        <begin position="97"/>
        <end position="122"/>
    </location>
</feature>
<dbReference type="PANTHER" id="PTHR11360:SF286">
    <property type="entry name" value="GH22266P"/>
    <property type="match status" value="1"/>
</dbReference>
<feature type="region of interest" description="Disordered" evidence="1">
    <location>
        <begin position="245"/>
        <end position="271"/>
    </location>
</feature>
<sequence>MIASFVVQLLIDGTISGFGIFYMEMQKDEAFVHANYSRTLLALPGNIQPGFFLCTGAFVSPLIQRLGFRVMGTIGSGMVGSGLALASFQKNIHLFNLFYGTLTGSGFGILMVCAIVSVNFYFERYRGIASGIAMAGSGIGCLTIPLIFSRLCDYFGWRRALLVYSAFALLSAWLSVITFRPFVVAVFLNDAAEKQNGPLNSTSGTTISDSSNKEAQTKMPLIVATVNVPEEERVRNIAPCEPTKSSCELSRNADPVDSKKEISNDISKGTEQPKRSTWFNILRKKSDACDSANEKQYINEFGSTVGSRLWKSTLAFKRTRAAPRSHCRSNVYRLKGTESGDTHPFLLYGQQDAYIVYKNSLVADPFKRVDIFFSASLANLGPRDANFLSPQSTGHLESREFGSPEGIFQSSSIPGLPYLSTCTVHNLNQIGSSFSLKPTEEHRKPEGSGSIGCRMGSEDLLGHDIDDEEESVPGLTCTQRFKKQVVQLFDLNLFTNPRFLILLAVGITNQLAYFIPFVYLVDYSVKKGMGVDQAVVLSVILGSLHTVGRIVSGFASNMSWLDTVYLSGLGTLAAALTNLALPTIIPKSFSAFAVYAALYGFFSALPVPMIHLLLVRFLGLERLTASYSNLNLTKALASVIGPMVAVSLVEYTEDPGHYFLVAGVCLLLSATAHLGLCRFPCTRPGNNEEAVDDRARCCFCFSLGASQERAEEEPDVYFVDAGYSTG</sequence>